<dbReference type="InterPro" id="IPR002241">
    <property type="entry name" value="Glyco_hydro_27"/>
</dbReference>
<dbReference type="EC" id="3.2.1.22" evidence="5"/>
<dbReference type="Pfam" id="PF16499">
    <property type="entry name" value="Melibiase_2"/>
    <property type="match status" value="2"/>
</dbReference>
<dbReference type="CDD" id="cd14792">
    <property type="entry name" value="GH27"/>
    <property type="match status" value="1"/>
</dbReference>
<dbReference type="STRING" id="1121131.SAMN02745229_01961"/>
<dbReference type="GO" id="GO:0005975">
    <property type="term" value="P:carbohydrate metabolic process"/>
    <property type="evidence" value="ECO:0007669"/>
    <property type="project" value="InterPro"/>
</dbReference>
<keyword evidence="2" id="KW-0732">Signal</keyword>
<dbReference type="InterPro" id="IPR013785">
    <property type="entry name" value="Aldolase_TIM"/>
</dbReference>
<sequence>MATDKITRTSRQHPQEIGSKEYRYDSFNNNTPFEGKKKRLPAMGWNSWNAFGSGNTEALTKAMADKFIELELDKAGYEYLVLDDGCYNSERVDGKLTNEPLKFPSGFKALADYIHERGLKFGMYNDIGTNLCAGSAVGTCGFEDVDAVSYTDWDIDFLKVDNCYYLWDNATFSAGENARFTYAPSIKEVKLVGADGKELVLNAVADGVVTGRHAVVKENYVTNIGTFDGTNIGNTPVGDQSSELTFDLKNASEGTYKLYVTYATGKEAGVGQWLQVAVSDGSNLDFFFDNLVESTEGTEDFKENYVCDVTVKSGDTVLRLMNHRRQENTLCSYAAMYNSLKEADPNKDILLSICEWGKTMPGDWGYKVGDSWRILNDITFQVGRDGDPGRGYWEADGTCSITSQYDKCVIMDEFASPERGWNDPDMMVIGMGDVDETMAKTHFAMWSMMNSPLMLGMDLRKVEKGDYIWNIITNKDIIALNQDKLGVQAKRVWSSLADKDADKVYLMDHNRVDILAKPLENGDIAVTFINLAGEDVTNKIEISLDNILEYIENKMADAESFKGAQTYQIKDLWTGEERSLSGKVIAVDELKAHDNVTFRVSPIR</sequence>
<keyword evidence="8" id="KW-1185">Reference proteome</keyword>
<dbReference type="RefSeq" id="WP_073387363.1">
    <property type="nucleotide sequence ID" value="NZ_FQXK01000015.1"/>
</dbReference>
<accession>A0A1M5Z367</accession>
<dbReference type="PANTHER" id="PTHR11452">
    <property type="entry name" value="ALPHA-GALACTOSIDASE/ALPHA-N-ACETYLGALACTOSAMINIDASE"/>
    <property type="match status" value="1"/>
</dbReference>
<dbReference type="SUPFAM" id="SSF51011">
    <property type="entry name" value="Glycosyl hydrolase domain"/>
    <property type="match status" value="1"/>
</dbReference>
<protein>
    <recommendedName>
        <fullName evidence="5">Alpha-galactosidase</fullName>
        <ecNumber evidence="5">3.2.1.22</ecNumber>
    </recommendedName>
    <alternativeName>
        <fullName evidence="5">Melibiase</fullName>
    </alternativeName>
</protein>
<dbReference type="AlphaFoldDB" id="A0A1M5Z367"/>
<dbReference type="InterPro" id="IPR041233">
    <property type="entry name" value="Melibiase_C"/>
</dbReference>
<dbReference type="Proteomes" id="UP000184278">
    <property type="component" value="Unassembled WGS sequence"/>
</dbReference>
<dbReference type="PRINTS" id="PR00740">
    <property type="entry name" value="GLHYDRLASE27"/>
</dbReference>
<keyword evidence="4 5" id="KW-0326">Glycosidase</keyword>
<evidence type="ECO:0000256" key="2">
    <source>
        <dbReference type="ARBA" id="ARBA00022729"/>
    </source>
</evidence>
<name>A0A1M5Z367_BUTFI</name>
<keyword evidence="3 5" id="KW-0378">Hydrolase</keyword>
<dbReference type="SUPFAM" id="SSF51445">
    <property type="entry name" value="(Trans)glycosidases"/>
    <property type="match status" value="1"/>
</dbReference>
<evidence type="ECO:0000313" key="7">
    <source>
        <dbReference type="EMBL" id="SHI18686.1"/>
    </source>
</evidence>
<dbReference type="EMBL" id="FQXK01000015">
    <property type="protein sequence ID" value="SHI18686.1"/>
    <property type="molecule type" value="Genomic_DNA"/>
</dbReference>
<evidence type="ECO:0000256" key="5">
    <source>
        <dbReference type="RuleBase" id="RU361168"/>
    </source>
</evidence>
<dbReference type="PANTHER" id="PTHR11452:SF75">
    <property type="entry name" value="ALPHA-GALACTOSIDASE MEL1"/>
    <property type="match status" value="1"/>
</dbReference>
<keyword evidence="5" id="KW-1015">Disulfide bond</keyword>
<dbReference type="Gene3D" id="3.20.20.70">
    <property type="entry name" value="Aldolase class I"/>
    <property type="match status" value="2"/>
</dbReference>
<dbReference type="GeneID" id="89508756"/>
<dbReference type="OrthoDB" id="9807519at2"/>
<evidence type="ECO:0000259" key="6">
    <source>
        <dbReference type="Pfam" id="PF17801"/>
    </source>
</evidence>
<organism evidence="7 8">
    <name type="scientific">Butyrivibrio fibrisolvens DSM 3071</name>
    <dbReference type="NCBI Taxonomy" id="1121131"/>
    <lineage>
        <taxon>Bacteria</taxon>
        <taxon>Bacillati</taxon>
        <taxon>Bacillota</taxon>
        <taxon>Clostridia</taxon>
        <taxon>Lachnospirales</taxon>
        <taxon>Lachnospiraceae</taxon>
        <taxon>Butyrivibrio</taxon>
    </lineage>
</organism>
<dbReference type="InterPro" id="IPR017853">
    <property type="entry name" value="GH"/>
</dbReference>
<evidence type="ECO:0000256" key="1">
    <source>
        <dbReference type="ARBA" id="ARBA00009743"/>
    </source>
</evidence>
<evidence type="ECO:0000313" key="8">
    <source>
        <dbReference type="Proteomes" id="UP000184278"/>
    </source>
</evidence>
<evidence type="ECO:0000256" key="3">
    <source>
        <dbReference type="ARBA" id="ARBA00022801"/>
    </source>
</evidence>
<dbReference type="Gene3D" id="2.60.40.1180">
    <property type="entry name" value="Golgi alpha-mannosidase II"/>
    <property type="match status" value="1"/>
</dbReference>
<reference evidence="8" key="1">
    <citation type="submission" date="2016-11" db="EMBL/GenBank/DDBJ databases">
        <authorList>
            <person name="Varghese N."/>
            <person name="Submissions S."/>
        </authorList>
    </citation>
    <scope>NUCLEOTIDE SEQUENCE [LARGE SCALE GENOMIC DNA]</scope>
    <source>
        <strain evidence="8">DSM 3071</strain>
    </source>
</reference>
<comment type="similarity">
    <text evidence="1 5">Belongs to the glycosyl hydrolase 27 family.</text>
</comment>
<evidence type="ECO:0000256" key="4">
    <source>
        <dbReference type="ARBA" id="ARBA00023295"/>
    </source>
</evidence>
<feature type="domain" description="Alpha galactosidase C-terminal" evidence="6">
    <location>
        <begin position="511"/>
        <end position="600"/>
    </location>
</feature>
<proteinExistence type="inferred from homology"/>
<dbReference type="Pfam" id="PF17801">
    <property type="entry name" value="Melibiase_C"/>
    <property type="match status" value="1"/>
</dbReference>
<comment type="catalytic activity">
    <reaction evidence="5">
        <text>Hydrolysis of terminal, non-reducing alpha-D-galactose residues in alpha-D-galactosides, including galactose oligosaccharides, galactomannans and galactolipids.</text>
        <dbReference type="EC" id="3.2.1.22"/>
    </reaction>
</comment>
<dbReference type="InterPro" id="IPR013780">
    <property type="entry name" value="Glyco_hydro_b"/>
</dbReference>
<gene>
    <name evidence="7" type="ORF">SAMN02745229_01961</name>
</gene>
<dbReference type="GO" id="GO:0004557">
    <property type="term" value="F:alpha-galactosidase activity"/>
    <property type="evidence" value="ECO:0007669"/>
    <property type="project" value="UniProtKB-EC"/>
</dbReference>